<feature type="compositionally biased region" description="Low complexity" evidence="1">
    <location>
        <begin position="79"/>
        <end position="91"/>
    </location>
</feature>
<gene>
    <name evidence="2" type="ORF">DUI87_17642</name>
</gene>
<feature type="region of interest" description="Disordered" evidence="1">
    <location>
        <begin position="79"/>
        <end position="106"/>
    </location>
</feature>
<evidence type="ECO:0000256" key="1">
    <source>
        <dbReference type="SAM" id="MobiDB-lite"/>
    </source>
</evidence>
<accession>A0A3M0KG57</accession>
<sequence length="106" mass="11924">MLRYNKRQMENDLTLQHHKITSRYFLCMIPTFSSFLDHVNAITDPNVLLLDMPVRAGQSAVAVKIYKEIFWVKLSYVSIPNSSSSGSCLSSRGLPLEVESSSKGVE</sequence>
<dbReference type="AlphaFoldDB" id="A0A3M0KG57"/>
<evidence type="ECO:0000313" key="2">
    <source>
        <dbReference type="EMBL" id="RMC06097.1"/>
    </source>
</evidence>
<evidence type="ECO:0000313" key="3">
    <source>
        <dbReference type="Proteomes" id="UP000269221"/>
    </source>
</evidence>
<keyword evidence="3" id="KW-1185">Reference proteome</keyword>
<organism evidence="2 3">
    <name type="scientific">Hirundo rustica rustica</name>
    <dbReference type="NCBI Taxonomy" id="333673"/>
    <lineage>
        <taxon>Eukaryota</taxon>
        <taxon>Metazoa</taxon>
        <taxon>Chordata</taxon>
        <taxon>Craniata</taxon>
        <taxon>Vertebrata</taxon>
        <taxon>Euteleostomi</taxon>
        <taxon>Archelosauria</taxon>
        <taxon>Archosauria</taxon>
        <taxon>Dinosauria</taxon>
        <taxon>Saurischia</taxon>
        <taxon>Theropoda</taxon>
        <taxon>Coelurosauria</taxon>
        <taxon>Aves</taxon>
        <taxon>Neognathae</taxon>
        <taxon>Neoaves</taxon>
        <taxon>Telluraves</taxon>
        <taxon>Australaves</taxon>
        <taxon>Passeriformes</taxon>
        <taxon>Sylvioidea</taxon>
        <taxon>Hirundinidae</taxon>
        <taxon>Hirundo</taxon>
    </lineage>
</organism>
<proteinExistence type="predicted"/>
<reference evidence="2 3" key="1">
    <citation type="submission" date="2018-07" db="EMBL/GenBank/DDBJ databases">
        <title>A high quality draft genome assembly of the barn swallow (H. rustica rustica).</title>
        <authorList>
            <person name="Formenti G."/>
            <person name="Chiara M."/>
            <person name="Poveda L."/>
            <person name="Francoijs K.-J."/>
            <person name="Bonisoli-Alquati A."/>
            <person name="Canova L."/>
            <person name="Gianfranceschi L."/>
            <person name="Horner D.S."/>
            <person name="Saino N."/>
        </authorList>
    </citation>
    <scope>NUCLEOTIDE SEQUENCE [LARGE SCALE GENOMIC DNA]</scope>
    <source>
        <strain evidence="2">Chelidonia</strain>
        <tissue evidence="2">Blood</tissue>
    </source>
</reference>
<comment type="caution">
    <text evidence="2">The sequence shown here is derived from an EMBL/GenBank/DDBJ whole genome shotgun (WGS) entry which is preliminary data.</text>
</comment>
<dbReference type="EMBL" id="QRBI01000121">
    <property type="protein sequence ID" value="RMC06097.1"/>
    <property type="molecule type" value="Genomic_DNA"/>
</dbReference>
<name>A0A3M0KG57_HIRRU</name>
<dbReference type="Proteomes" id="UP000269221">
    <property type="component" value="Unassembled WGS sequence"/>
</dbReference>
<protein>
    <submittedName>
        <fullName evidence="2">Uncharacterized protein</fullName>
    </submittedName>
</protein>